<dbReference type="Gene3D" id="3.80.10.10">
    <property type="entry name" value="Ribonuclease Inhibitor"/>
    <property type="match status" value="3"/>
</dbReference>
<evidence type="ECO:0000313" key="4">
    <source>
        <dbReference type="Proteomes" id="UP000253472"/>
    </source>
</evidence>
<dbReference type="SUPFAM" id="SSF52058">
    <property type="entry name" value="L domain-like"/>
    <property type="match status" value="2"/>
</dbReference>
<dbReference type="InterPro" id="IPR050333">
    <property type="entry name" value="SLRP"/>
</dbReference>
<keyword evidence="1" id="KW-0433">Leucine-rich repeat</keyword>
<reference evidence="3 4" key="1">
    <citation type="submission" date="2018-06" db="EMBL/GenBank/DDBJ databases">
        <title>Whole genome sequencing of Candida tropicalis (genome annotated by CSBL at Korea University).</title>
        <authorList>
            <person name="Ahn J."/>
        </authorList>
    </citation>
    <scope>NUCLEOTIDE SEQUENCE [LARGE SCALE GENOMIC DNA]</scope>
    <source>
        <strain evidence="3 4">ATCC 20962</strain>
    </source>
</reference>
<gene>
    <name evidence="3" type="ORF">Cantr_06672</name>
</gene>
<evidence type="ECO:0000256" key="1">
    <source>
        <dbReference type="ARBA" id="ARBA00022614"/>
    </source>
</evidence>
<dbReference type="PANTHER" id="PTHR45712">
    <property type="entry name" value="AGAP008170-PA"/>
    <property type="match status" value="1"/>
</dbReference>
<sequence length="711" mass="79931">MTSLTDLPPEVIQTIFEYLPRDVLKTLAELPSVCELAMNALYSVVVIDHNPYLRLHFKKEAAEGVPRMYSSEYVQLRELYPQLATSKLLFDDPFDVFQVLNSPGFDSAKVDIEILFLEAKLASHRVFIDEYKKRPFHIESLLLNPTDDFDYGSIFSMNGSASHFTMRNIIGVKLGKDFDALFPNVSSLSINEPLSLKDLALLPGQLKKLVCRIRQVKDLVSLELPAGLEELSIAAARRNKSVPEISISHLTSLRKLTLRSPLESACPRWGLPGGLHVLKTEYYEMIPEDLVDACPQLRELRIENCEELPAGGVSKALSTPATLRCLQIPSLMLDHDLADDRLQFPAGLTELCVRTIDYDDTSRVLDLVKGDLLTLQRLSVRGSFGCGDLRLVGNFPTGLTNLTLDHIENFHLKDLPYLENLSELDIGSVQETDEFSSRFAPSLRKLAIRGCGLKKVNIEAPNLRYLDLARNSFETLNRDTFTIPNTVQTLKLDFNRVSDVSVALPNGLQELNLCDNKLRLVPLLPDSLKALDMKYNPVNGSDLDPTAKFPLQLETLQLVSNSLMLAYLKSLNLADCTSLKCLCLRLKNMPKFDLNCLPPSLEVIDFSSNNFSSLTGTFTRFEKLDSVDLSFNGPLRGYFRRVLKKDTPIFGPSLRKLNVDACGLTKPLAETLLERLSQDPNFEQLRVNRELLLDETVNGTWIARKKRKLDK</sequence>
<keyword evidence="4" id="KW-1185">Reference proteome</keyword>
<comment type="caution">
    <text evidence="3">The sequence shown here is derived from an EMBL/GenBank/DDBJ whole genome shotgun (WGS) entry which is preliminary data.</text>
</comment>
<dbReference type="InterPro" id="IPR032675">
    <property type="entry name" value="LRR_dom_sf"/>
</dbReference>
<dbReference type="EMBL" id="QLNQ01000028">
    <property type="protein sequence ID" value="RCK57566.1"/>
    <property type="molecule type" value="Genomic_DNA"/>
</dbReference>
<dbReference type="OrthoDB" id="4025961at2759"/>
<dbReference type="STRING" id="5486.A0A367XVC3"/>
<keyword evidence="2" id="KW-0677">Repeat</keyword>
<evidence type="ECO:0000256" key="2">
    <source>
        <dbReference type="ARBA" id="ARBA00022737"/>
    </source>
</evidence>
<dbReference type="PANTHER" id="PTHR45712:SF22">
    <property type="entry name" value="INSULIN-LIKE GROWTH FACTOR-BINDING PROTEIN COMPLEX ACID LABILE SUBUNIT"/>
    <property type="match status" value="1"/>
</dbReference>
<proteinExistence type="predicted"/>
<protein>
    <recommendedName>
        <fullName evidence="5">F-box domain-containing protein</fullName>
    </recommendedName>
</protein>
<evidence type="ECO:0008006" key="5">
    <source>
        <dbReference type="Google" id="ProtNLM"/>
    </source>
</evidence>
<evidence type="ECO:0000313" key="3">
    <source>
        <dbReference type="EMBL" id="RCK57566.1"/>
    </source>
</evidence>
<organism evidence="3 4">
    <name type="scientific">Candida viswanathii</name>
    <dbReference type="NCBI Taxonomy" id="5486"/>
    <lineage>
        <taxon>Eukaryota</taxon>
        <taxon>Fungi</taxon>
        <taxon>Dikarya</taxon>
        <taxon>Ascomycota</taxon>
        <taxon>Saccharomycotina</taxon>
        <taxon>Pichiomycetes</taxon>
        <taxon>Debaryomycetaceae</taxon>
        <taxon>Candida/Lodderomyces clade</taxon>
        <taxon>Candida</taxon>
    </lineage>
</organism>
<dbReference type="Proteomes" id="UP000253472">
    <property type="component" value="Unassembled WGS sequence"/>
</dbReference>
<name>A0A367XVC3_9ASCO</name>
<dbReference type="AlphaFoldDB" id="A0A367XVC3"/>
<accession>A0A367XVC3</accession>